<feature type="signal peptide" evidence="1">
    <location>
        <begin position="1"/>
        <end position="28"/>
    </location>
</feature>
<dbReference type="InterPro" id="IPR011990">
    <property type="entry name" value="TPR-like_helical_dom_sf"/>
</dbReference>
<evidence type="ECO:0000256" key="1">
    <source>
        <dbReference type="SAM" id="SignalP"/>
    </source>
</evidence>
<keyword evidence="1" id="KW-0732">Signal</keyword>
<dbReference type="eggNOG" id="COG0457">
    <property type="taxonomic scope" value="Bacteria"/>
</dbReference>
<evidence type="ECO:0000313" key="4">
    <source>
        <dbReference type="Proteomes" id="UP000076404"/>
    </source>
</evidence>
<dbReference type="STRING" id="1379270.GEMMAAP_03685"/>
<dbReference type="Pfam" id="PF12770">
    <property type="entry name" value="CHAT"/>
    <property type="match status" value="1"/>
</dbReference>
<keyword evidence="4" id="KW-1185">Reference proteome</keyword>
<dbReference type="eggNOG" id="COG4995">
    <property type="taxonomic scope" value="Bacteria"/>
</dbReference>
<organism evidence="3 4">
    <name type="scientific">Gemmatimonas phototrophica</name>
    <dbReference type="NCBI Taxonomy" id="1379270"/>
    <lineage>
        <taxon>Bacteria</taxon>
        <taxon>Pseudomonadati</taxon>
        <taxon>Gemmatimonadota</taxon>
        <taxon>Gemmatimonadia</taxon>
        <taxon>Gemmatimonadales</taxon>
        <taxon>Gemmatimonadaceae</taxon>
        <taxon>Gemmatimonas</taxon>
    </lineage>
</organism>
<dbReference type="EMBL" id="CP011454">
    <property type="protein sequence ID" value="AMW04180.1"/>
    <property type="molecule type" value="Genomic_DNA"/>
</dbReference>
<dbReference type="InterPro" id="IPR024983">
    <property type="entry name" value="CHAT_dom"/>
</dbReference>
<feature type="chain" id="PRO_5007506770" description="CHAT domain-containing protein" evidence="1">
    <location>
        <begin position="29"/>
        <end position="980"/>
    </location>
</feature>
<reference evidence="3 4" key="1">
    <citation type="journal article" date="2014" name="Proc. Natl. Acad. Sci. U.S.A.">
        <title>Functional type 2 photosynthetic reaction centers found in the rare bacterial phylum Gemmatimonadetes.</title>
        <authorList>
            <person name="Zeng Y."/>
            <person name="Feng F."/>
            <person name="Medova H."/>
            <person name="Dean J."/>
            <person name="Koblizek M."/>
        </authorList>
    </citation>
    <scope>NUCLEOTIDE SEQUENCE [LARGE SCALE GENOMIC DNA]</scope>
    <source>
        <strain evidence="3 4">AP64</strain>
    </source>
</reference>
<name>A0A143BI94_9BACT</name>
<dbReference type="KEGG" id="gph:GEMMAAP_03685"/>
<evidence type="ECO:0000259" key="2">
    <source>
        <dbReference type="Pfam" id="PF12770"/>
    </source>
</evidence>
<dbReference type="AlphaFoldDB" id="A0A143BI94"/>
<dbReference type="RefSeq" id="WP_026850181.1">
    <property type="nucleotide sequence ID" value="NZ_CP011454.1"/>
</dbReference>
<dbReference type="Proteomes" id="UP000076404">
    <property type="component" value="Chromosome"/>
</dbReference>
<reference evidence="3 4" key="2">
    <citation type="journal article" date="2016" name="Environ. Microbiol. Rep.">
        <title>Metagenomic evidence for the presence of phototrophic Gemmatimonadetes bacteria in diverse environments.</title>
        <authorList>
            <person name="Zeng Y."/>
            <person name="Baumbach J."/>
            <person name="Barbosa E.G."/>
            <person name="Azevedo V."/>
            <person name="Zhang C."/>
            <person name="Koblizek M."/>
        </authorList>
    </citation>
    <scope>NUCLEOTIDE SEQUENCE [LARGE SCALE GENOMIC DNA]</scope>
    <source>
        <strain evidence="3 4">AP64</strain>
    </source>
</reference>
<feature type="domain" description="CHAT" evidence="2">
    <location>
        <begin position="700"/>
        <end position="978"/>
    </location>
</feature>
<evidence type="ECO:0000313" key="3">
    <source>
        <dbReference type="EMBL" id="AMW04180.1"/>
    </source>
</evidence>
<sequence>MRRTRTPSKTSFHLVAGRLSVAAWLAIAACDSGRDAVARAPLSAEQQRIDALLAAGDSLYRGAPDSAAVLWTQAQTLAERLADSSRIARALTGRAQAAKQRGEYVSARQWGEAALRLKRHLGMRHELFRSLNSLGLLAWEEDRTSDATRLLTEAATVARESGDSAGVAKARMNLGLVLQERALYDAAAEAFTEARLQFTTLADTVNLARTLNNLAALQIARGAALDATGLLREARTLASATGDSTLEVNARGQLATAYAAMGAPQRAFVLLDSANDLARRLGAAGELAENLRVQGDLYLEAGDTQHALDVYGQAAILNDSLGQPKEQFTVRRQQARALQQRGNVSAAQRMATTALNGHARHGLLYQMLEDLLLLAELAEEARDYPRADRHLAEARRVARQLDIPLAASQLALATARQMARASHWPGVLHELERTTSLFEMAGPDVRAERLAWKARAYAALGRRREAVREGKAAVATIEQVRAQYAAGELRQRYVAARARVYADLTLALLAQGLVDDAFAVADAARGRELTERLRESREALQRNGRRTTDPPLYVEREANALLARIDALVNRLRLQEDRAPRDRSAALVASTQELRDSLRVARSAYEALRSRLPLPNERHEIASTPATAFTTPQNVKPVLQRHEALVEYFATPEHLVIFAVTREAVRVATIPMPTDSLAARIGLVRELLGQRHAGQAAIPLLSALHETLVTPVQRLLPATVRQWVLVPHGLLTALPFGALYNAATQRHLVEEITLVNLPSAAFLVGVRTMPARPQPVWPSPSFSALAPFTDRLPGSRAEAEDAAAQSGGTVYLNGDASEQQLRTLVQQPGVVHVASHAVVNAHNPLFSRLELRGSATPTSSANDGRLEVHEILGLTVRSPLLFLSGCETAVGNGQGMRFEARGEFTSLANAWLMAGARNVVATLWRIDDAAAARFARHFHTARRRQSTPEALATAQRLMIRDPQQSHPYRWAAYQLSGDGR</sequence>
<proteinExistence type="predicted"/>
<dbReference type="OrthoDB" id="9146156at2"/>
<dbReference type="SMART" id="SM00028">
    <property type="entry name" value="TPR"/>
    <property type="match status" value="5"/>
</dbReference>
<dbReference type="InterPro" id="IPR019734">
    <property type="entry name" value="TPR_rpt"/>
</dbReference>
<dbReference type="PROSITE" id="PS51257">
    <property type="entry name" value="PROKAR_LIPOPROTEIN"/>
    <property type="match status" value="1"/>
</dbReference>
<dbReference type="SUPFAM" id="SSF48452">
    <property type="entry name" value="TPR-like"/>
    <property type="match status" value="3"/>
</dbReference>
<accession>A0A143BI94</accession>
<gene>
    <name evidence="3" type="ORF">GEMMAAP_03685</name>
</gene>
<protein>
    <recommendedName>
        <fullName evidence="2">CHAT domain-containing protein</fullName>
    </recommendedName>
</protein>
<dbReference type="Gene3D" id="1.25.40.10">
    <property type="entry name" value="Tetratricopeptide repeat domain"/>
    <property type="match status" value="1"/>
</dbReference>
<dbReference type="PANTHER" id="PTHR10098">
    <property type="entry name" value="RAPSYN-RELATED"/>
    <property type="match status" value="1"/>
</dbReference>